<keyword evidence="1" id="KW-0732">Signal</keyword>
<feature type="chain" id="PRO_5030938810" evidence="1">
    <location>
        <begin position="25"/>
        <end position="104"/>
    </location>
</feature>
<evidence type="ECO:0000313" key="2">
    <source>
        <dbReference type="EMBL" id="MBB6165056.1"/>
    </source>
</evidence>
<name>A0A7X0D314_9HYPH</name>
<dbReference type="AlphaFoldDB" id="A0A7X0D314"/>
<accession>A0A7X0D314</accession>
<keyword evidence="3" id="KW-1185">Reference proteome</keyword>
<reference evidence="2 3" key="1">
    <citation type="submission" date="2020-08" db="EMBL/GenBank/DDBJ databases">
        <title>Genomic Encyclopedia of Type Strains, Phase IV (KMG-IV): sequencing the most valuable type-strain genomes for metagenomic binning, comparative biology and taxonomic classification.</title>
        <authorList>
            <person name="Goeker M."/>
        </authorList>
    </citation>
    <scope>NUCLEOTIDE SEQUENCE [LARGE SCALE GENOMIC DNA]</scope>
    <source>
        <strain evidence="2 3">DSM 100734</strain>
    </source>
</reference>
<organism evidence="2 3">
    <name type="scientific">Rhizobium wenxiniae</name>
    <dbReference type="NCBI Taxonomy" id="1737357"/>
    <lineage>
        <taxon>Bacteria</taxon>
        <taxon>Pseudomonadati</taxon>
        <taxon>Pseudomonadota</taxon>
        <taxon>Alphaproteobacteria</taxon>
        <taxon>Hyphomicrobiales</taxon>
        <taxon>Rhizobiaceae</taxon>
        <taxon>Rhizobium/Agrobacterium group</taxon>
        <taxon>Rhizobium</taxon>
    </lineage>
</organism>
<sequence>MNIIISITASALFGLAALPSPSTSFETTQASSLRAQSGEADIACVAEASAFVEVADLAYLYRENGEVFAGAIEELRDQLLDCLATFYDGEGQSAYPAGDRLKLI</sequence>
<protein>
    <submittedName>
        <fullName evidence="2">Uncharacterized protein</fullName>
    </submittedName>
</protein>
<gene>
    <name evidence="2" type="ORF">HNQ72_004901</name>
</gene>
<dbReference type="RefSeq" id="WP_183996024.1">
    <property type="nucleotide sequence ID" value="NZ_BMHW01000007.1"/>
</dbReference>
<evidence type="ECO:0000256" key="1">
    <source>
        <dbReference type="SAM" id="SignalP"/>
    </source>
</evidence>
<feature type="signal peptide" evidence="1">
    <location>
        <begin position="1"/>
        <end position="24"/>
    </location>
</feature>
<evidence type="ECO:0000313" key="3">
    <source>
        <dbReference type="Proteomes" id="UP000547879"/>
    </source>
</evidence>
<comment type="caution">
    <text evidence="2">The sequence shown here is derived from an EMBL/GenBank/DDBJ whole genome shotgun (WGS) entry which is preliminary data.</text>
</comment>
<dbReference type="Proteomes" id="UP000547879">
    <property type="component" value="Unassembled WGS sequence"/>
</dbReference>
<dbReference type="EMBL" id="JACHEG010000007">
    <property type="protein sequence ID" value="MBB6165056.1"/>
    <property type="molecule type" value="Genomic_DNA"/>
</dbReference>
<proteinExistence type="predicted"/>